<keyword evidence="2" id="KW-1185">Reference proteome</keyword>
<evidence type="ECO:0000313" key="1">
    <source>
        <dbReference type="EMBL" id="CAJ1975758.1"/>
    </source>
</evidence>
<sequence>MKRIILIGHSFRSEPKGCVIDVTIIAITKAFVLFVSEMLPRVIRVNHCVSLGFADIFEAEIDVSRERQCESGVRRRLEAARRIVPIQSNDWNENRETN</sequence>
<dbReference type="AlphaFoldDB" id="A0AA86VU96"/>
<evidence type="ECO:0000313" key="2">
    <source>
        <dbReference type="Proteomes" id="UP001189624"/>
    </source>
</evidence>
<proteinExistence type="predicted"/>
<accession>A0AA86VU96</accession>
<dbReference type="EMBL" id="OY731406">
    <property type="protein sequence ID" value="CAJ1975758.1"/>
    <property type="molecule type" value="Genomic_DNA"/>
</dbReference>
<organism evidence="1 2">
    <name type="scientific">Sphenostylis stenocarpa</name>
    <dbReference type="NCBI Taxonomy" id="92480"/>
    <lineage>
        <taxon>Eukaryota</taxon>
        <taxon>Viridiplantae</taxon>
        <taxon>Streptophyta</taxon>
        <taxon>Embryophyta</taxon>
        <taxon>Tracheophyta</taxon>
        <taxon>Spermatophyta</taxon>
        <taxon>Magnoliopsida</taxon>
        <taxon>eudicotyledons</taxon>
        <taxon>Gunneridae</taxon>
        <taxon>Pentapetalae</taxon>
        <taxon>rosids</taxon>
        <taxon>fabids</taxon>
        <taxon>Fabales</taxon>
        <taxon>Fabaceae</taxon>
        <taxon>Papilionoideae</taxon>
        <taxon>50 kb inversion clade</taxon>
        <taxon>NPAAA clade</taxon>
        <taxon>indigoferoid/millettioid clade</taxon>
        <taxon>Phaseoleae</taxon>
        <taxon>Sphenostylis</taxon>
    </lineage>
</organism>
<dbReference type="Proteomes" id="UP001189624">
    <property type="component" value="Chromosome 9"/>
</dbReference>
<protein>
    <submittedName>
        <fullName evidence="1">Uncharacterized protein</fullName>
    </submittedName>
</protein>
<reference evidence="1" key="1">
    <citation type="submission" date="2023-10" db="EMBL/GenBank/DDBJ databases">
        <authorList>
            <person name="Domelevo Entfellner J.-B."/>
        </authorList>
    </citation>
    <scope>NUCLEOTIDE SEQUENCE</scope>
</reference>
<gene>
    <name evidence="1" type="ORF">AYBTSS11_LOCUS27884</name>
</gene>
<name>A0AA86VU96_9FABA</name>
<dbReference type="Gramene" id="rna-AYBTSS11_LOCUS27884">
    <property type="protein sequence ID" value="CAJ1975758.1"/>
    <property type="gene ID" value="gene-AYBTSS11_LOCUS27884"/>
</dbReference>